<evidence type="ECO:0000313" key="2">
    <source>
        <dbReference type="Proteomes" id="UP001054945"/>
    </source>
</evidence>
<organism evidence="1 2">
    <name type="scientific">Caerostris extrusa</name>
    <name type="common">Bark spider</name>
    <name type="synonym">Caerostris bankana</name>
    <dbReference type="NCBI Taxonomy" id="172846"/>
    <lineage>
        <taxon>Eukaryota</taxon>
        <taxon>Metazoa</taxon>
        <taxon>Ecdysozoa</taxon>
        <taxon>Arthropoda</taxon>
        <taxon>Chelicerata</taxon>
        <taxon>Arachnida</taxon>
        <taxon>Araneae</taxon>
        <taxon>Araneomorphae</taxon>
        <taxon>Entelegynae</taxon>
        <taxon>Araneoidea</taxon>
        <taxon>Araneidae</taxon>
        <taxon>Caerostris</taxon>
    </lineage>
</organism>
<dbReference type="Proteomes" id="UP001054945">
    <property type="component" value="Unassembled WGS sequence"/>
</dbReference>
<dbReference type="EMBL" id="BPLR01000029">
    <property type="protein sequence ID" value="GIY91609.1"/>
    <property type="molecule type" value="Genomic_DNA"/>
</dbReference>
<comment type="caution">
    <text evidence="1">The sequence shown here is derived from an EMBL/GenBank/DDBJ whole genome shotgun (WGS) entry which is preliminary data.</text>
</comment>
<dbReference type="AlphaFoldDB" id="A0AAV4XCU8"/>
<sequence length="108" mass="12075">MRIIVFFHDVYGLMRSCEPEACDLLFAVFNGIKNPLHCRFVSWVSAYAYIKTYALSSSPELPATVSAGKSHVPSDVSGDIQTFLIVINHPGLCNKWEVLRLNNDLPFA</sequence>
<keyword evidence="2" id="KW-1185">Reference proteome</keyword>
<name>A0AAV4XCU8_CAEEX</name>
<reference evidence="1 2" key="1">
    <citation type="submission" date="2021-06" db="EMBL/GenBank/DDBJ databases">
        <title>Caerostris extrusa draft genome.</title>
        <authorList>
            <person name="Kono N."/>
            <person name="Arakawa K."/>
        </authorList>
    </citation>
    <scope>NUCLEOTIDE SEQUENCE [LARGE SCALE GENOMIC DNA]</scope>
</reference>
<evidence type="ECO:0000313" key="1">
    <source>
        <dbReference type="EMBL" id="GIY91609.1"/>
    </source>
</evidence>
<protein>
    <submittedName>
        <fullName evidence="1">Uncharacterized protein</fullName>
    </submittedName>
</protein>
<gene>
    <name evidence="1" type="ORF">CEXT_604971</name>
</gene>
<accession>A0AAV4XCU8</accession>
<proteinExistence type="predicted"/>